<accession>A0A017TER2</accession>
<protein>
    <submittedName>
        <fullName evidence="2">Uncharacterized protein</fullName>
    </submittedName>
</protein>
<feature type="region of interest" description="Disordered" evidence="1">
    <location>
        <begin position="1"/>
        <end position="41"/>
    </location>
</feature>
<feature type="compositionally biased region" description="Basic residues" evidence="1">
    <location>
        <begin position="32"/>
        <end position="41"/>
    </location>
</feature>
<feature type="compositionally biased region" description="Basic and acidic residues" evidence="1">
    <location>
        <begin position="1"/>
        <end position="12"/>
    </location>
</feature>
<name>A0A017TER2_9BACT</name>
<evidence type="ECO:0000313" key="3">
    <source>
        <dbReference type="Proteomes" id="UP000019678"/>
    </source>
</evidence>
<reference evidence="2 3" key="1">
    <citation type="submission" date="2013-05" db="EMBL/GenBank/DDBJ databases">
        <title>Genome assembly of Chondromyces apiculatus DSM 436.</title>
        <authorList>
            <person name="Sharma G."/>
            <person name="Khatri I."/>
            <person name="Kaur C."/>
            <person name="Mayilraj S."/>
            <person name="Subramanian S."/>
        </authorList>
    </citation>
    <scope>NUCLEOTIDE SEQUENCE [LARGE SCALE GENOMIC DNA]</scope>
    <source>
        <strain evidence="2 3">DSM 436</strain>
    </source>
</reference>
<proteinExistence type="predicted"/>
<dbReference type="AlphaFoldDB" id="A0A017TER2"/>
<comment type="caution">
    <text evidence="2">The sequence shown here is derived from an EMBL/GenBank/DDBJ whole genome shotgun (WGS) entry which is preliminary data.</text>
</comment>
<sequence length="41" mass="4495">MRTMDRHLDSGKRHPGGHLASHDTCAPPAHTCTRRAAHPNP</sequence>
<dbReference type="STRING" id="1192034.CAP_0799"/>
<keyword evidence="3" id="KW-1185">Reference proteome</keyword>
<evidence type="ECO:0000313" key="2">
    <source>
        <dbReference type="EMBL" id="EYF07320.1"/>
    </source>
</evidence>
<dbReference type="EMBL" id="ASRX01000011">
    <property type="protein sequence ID" value="EYF07320.1"/>
    <property type="molecule type" value="Genomic_DNA"/>
</dbReference>
<gene>
    <name evidence="2" type="ORF">CAP_0799</name>
</gene>
<organism evidence="2 3">
    <name type="scientific">Chondromyces apiculatus DSM 436</name>
    <dbReference type="NCBI Taxonomy" id="1192034"/>
    <lineage>
        <taxon>Bacteria</taxon>
        <taxon>Pseudomonadati</taxon>
        <taxon>Myxococcota</taxon>
        <taxon>Polyangia</taxon>
        <taxon>Polyangiales</taxon>
        <taxon>Polyangiaceae</taxon>
        <taxon>Chondromyces</taxon>
    </lineage>
</organism>
<dbReference type="Proteomes" id="UP000019678">
    <property type="component" value="Unassembled WGS sequence"/>
</dbReference>
<evidence type="ECO:0000256" key="1">
    <source>
        <dbReference type="SAM" id="MobiDB-lite"/>
    </source>
</evidence>